<reference evidence="3" key="1">
    <citation type="submission" date="2020-06" db="EMBL/GenBank/DDBJ databases">
        <authorList>
            <consortium name="Plant Systems Biology data submission"/>
        </authorList>
    </citation>
    <scope>NUCLEOTIDE SEQUENCE</scope>
    <source>
        <strain evidence="3">D6</strain>
    </source>
</reference>
<feature type="signal peptide" evidence="2">
    <location>
        <begin position="1"/>
        <end position="18"/>
    </location>
</feature>
<dbReference type="AlphaFoldDB" id="A0A9N8ERH1"/>
<gene>
    <name evidence="3" type="ORF">SEMRO_1676_G290470.1</name>
</gene>
<comment type="caution">
    <text evidence="3">The sequence shown here is derived from an EMBL/GenBank/DDBJ whole genome shotgun (WGS) entry which is preliminary data.</text>
</comment>
<proteinExistence type="predicted"/>
<name>A0A9N8ERH1_9STRA</name>
<evidence type="ECO:0000256" key="2">
    <source>
        <dbReference type="SAM" id="SignalP"/>
    </source>
</evidence>
<evidence type="ECO:0000256" key="1">
    <source>
        <dbReference type="SAM" id="MobiDB-lite"/>
    </source>
</evidence>
<accession>A0A9N8ERH1</accession>
<sequence>MRFLALVILVILANLASCQDDGNLTVVASTMAVTTEAPTEAGSDVSVAVETDAPSDMDADGAATNATDEGIDTVAPTEMATMTQSSPDGDANMAEAPDMTTVAPTEEATMAVTADATPAATTAVTTAETMAVTDVDVDLGANGTVVDDLAQVAVGNVTLETDETATPTISPTISPDTQAPTVMATTLSPTQGATPEATAQPTLRATPAATPAATAVATPGATPGATAASTADGTTGVPVPATSPGEGTASPTVQVGVGDITVIEPSPTSDPNTCAATLLNTDPVCGQLLKFTNAVCDCYNFCSGQLIGCLEFGEQSSFSCAGETVAGCTADQKTASSAPRGTRLLSSSLWWGAVVAAVAAIPSSFL</sequence>
<keyword evidence="2" id="KW-0732">Signal</keyword>
<evidence type="ECO:0000313" key="4">
    <source>
        <dbReference type="Proteomes" id="UP001153069"/>
    </source>
</evidence>
<feature type="compositionally biased region" description="Low complexity" evidence="1">
    <location>
        <begin position="215"/>
        <end position="236"/>
    </location>
</feature>
<feature type="region of interest" description="Disordered" evidence="1">
    <location>
        <begin position="215"/>
        <end position="253"/>
    </location>
</feature>
<feature type="chain" id="PRO_5040352962" evidence="2">
    <location>
        <begin position="19"/>
        <end position="366"/>
    </location>
</feature>
<evidence type="ECO:0000313" key="3">
    <source>
        <dbReference type="EMBL" id="CAB9525438.1"/>
    </source>
</evidence>
<organism evidence="3 4">
    <name type="scientific">Seminavis robusta</name>
    <dbReference type="NCBI Taxonomy" id="568900"/>
    <lineage>
        <taxon>Eukaryota</taxon>
        <taxon>Sar</taxon>
        <taxon>Stramenopiles</taxon>
        <taxon>Ochrophyta</taxon>
        <taxon>Bacillariophyta</taxon>
        <taxon>Bacillariophyceae</taxon>
        <taxon>Bacillariophycidae</taxon>
        <taxon>Naviculales</taxon>
        <taxon>Naviculaceae</taxon>
        <taxon>Seminavis</taxon>
    </lineage>
</organism>
<dbReference type="Proteomes" id="UP001153069">
    <property type="component" value="Unassembled WGS sequence"/>
</dbReference>
<keyword evidence="4" id="KW-1185">Reference proteome</keyword>
<protein>
    <submittedName>
        <fullName evidence="3">Polymorphic outer membrane protein</fullName>
    </submittedName>
</protein>
<dbReference type="EMBL" id="CAICTM010001674">
    <property type="protein sequence ID" value="CAB9525438.1"/>
    <property type="molecule type" value="Genomic_DNA"/>
</dbReference>